<protein>
    <recommendedName>
        <fullName evidence="4">Tumor protein p53-inducible protein 13</fullName>
    </recommendedName>
</protein>
<feature type="signal peptide" evidence="1">
    <location>
        <begin position="1"/>
        <end position="25"/>
    </location>
</feature>
<dbReference type="Proteomes" id="UP000242188">
    <property type="component" value="Unassembled WGS sequence"/>
</dbReference>
<dbReference type="AlphaFoldDB" id="A0A210Q6L1"/>
<evidence type="ECO:0008006" key="4">
    <source>
        <dbReference type="Google" id="ProtNLM"/>
    </source>
</evidence>
<dbReference type="Pfam" id="PF11303">
    <property type="entry name" value="DUF3105"/>
    <property type="match status" value="1"/>
</dbReference>
<reference evidence="2 3" key="1">
    <citation type="journal article" date="2017" name="Nat. Ecol. Evol.">
        <title>Scallop genome provides insights into evolution of bilaterian karyotype and development.</title>
        <authorList>
            <person name="Wang S."/>
            <person name="Zhang J."/>
            <person name="Jiao W."/>
            <person name="Li J."/>
            <person name="Xun X."/>
            <person name="Sun Y."/>
            <person name="Guo X."/>
            <person name="Huan P."/>
            <person name="Dong B."/>
            <person name="Zhang L."/>
            <person name="Hu X."/>
            <person name="Sun X."/>
            <person name="Wang J."/>
            <person name="Zhao C."/>
            <person name="Wang Y."/>
            <person name="Wang D."/>
            <person name="Huang X."/>
            <person name="Wang R."/>
            <person name="Lv J."/>
            <person name="Li Y."/>
            <person name="Zhang Z."/>
            <person name="Liu B."/>
            <person name="Lu W."/>
            <person name="Hui Y."/>
            <person name="Liang J."/>
            <person name="Zhou Z."/>
            <person name="Hou R."/>
            <person name="Li X."/>
            <person name="Liu Y."/>
            <person name="Li H."/>
            <person name="Ning X."/>
            <person name="Lin Y."/>
            <person name="Zhao L."/>
            <person name="Xing Q."/>
            <person name="Dou J."/>
            <person name="Li Y."/>
            <person name="Mao J."/>
            <person name="Guo H."/>
            <person name="Dou H."/>
            <person name="Li T."/>
            <person name="Mu C."/>
            <person name="Jiang W."/>
            <person name="Fu Q."/>
            <person name="Fu X."/>
            <person name="Miao Y."/>
            <person name="Liu J."/>
            <person name="Yu Q."/>
            <person name="Li R."/>
            <person name="Liao H."/>
            <person name="Li X."/>
            <person name="Kong Y."/>
            <person name="Jiang Z."/>
            <person name="Chourrout D."/>
            <person name="Li R."/>
            <person name="Bao Z."/>
        </authorList>
    </citation>
    <scope>NUCLEOTIDE SEQUENCE [LARGE SCALE GENOMIC DNA]</scope>
    <source>
        <strain evidence="2 3">PY_sf001</strain>
    </source>
</reference>
<sequence>MMTSLIIGVCTTVWTLLFLTHISLAHLVHQPDFGDFALPDVTSHGDSMHGGVKMGVLDDNCDNGKDRLAIDLAQMRQMVRICPLRERIPVPTCGHGKRAHSPATHSSCKAPELICSKKAESPIHECMDKAIVYDDAIPTSGAHRPIWPVYGEYSYAPPQRWLHSLEHGAAVFLYHPCANIDQLKVFKTLATTCLRRHIITPYNLTQELPFAVLTWTCRLMLDRVDTNIPTVVEFLKNKTMKTYESSVYQDGDYSYLLKKKAAEVGDNRDSVVCPKYKYIPAKRFL</sequence>
<evidence type="ECO:0000313" key="3">
    <source>
        <dbReference type="Proteomes" id="UP000242188"/>
    </source>
</evidence>
<dbReference type="PANTHER" id="PTHR34179:SF1">
    <property type="entry name" value="TUMOR PROTEIN P53-INDUCIBLE PROTEIN 13"/>
    <property type="match status" value="1"/>
</dbReference>
<evidence type="ECO:0000256" key="1">
    <source>
        <dbReference type="SAM" id="SignalP"/>
    </source>
</evidence>
<dbReference type="GO" id="GO:0005737">
    <property type="term" value="C:cytoplasm"/>
    <property type="evidence" value="ECO:0007669"/>
    <property type="project" value="TreeGrafter"/>
</dbReference>
<proteinExistence type="predicted"/>
<accession>A0A210Q6L1</accession>
<dbReference type="STRING" id="6573.A0A210Q6L1"/>
<keyword evidence="1" id="KW-0732">Signal</keyword>
<evidence type="ECO:0000313" key="2">
    <source>
        <dbReference type="EMBL" id="OWF44345.1"/>
    </source>
</evidence>
<comment type="caution">
    <text evidence="2">The sequence shown here is derived from an EMBL/GenBank/DDBJ whole genome shotgun (WGS) entry which is preliminary data.</text>
</comment>
<keyword evidence="3" id="KW-1185">Reference proteome</keyword>
<feature type="chain" id="PRO_5012419725" description="Tumor protein p53-inducible protein 13" evidence="1">
    <location>
        <begin position="26"/>
        <end position="285"/>
    </location>
</feature>
<organism evidence="2 3">
    <name type="scientific">Mizuhopecten yessoensis</name>
    <name type="common">Japanese scallop</name>
    <name type="synonym">Patinopecten yessoensis</name>
    <dbReference type="NCBI Taxonomy" id="6573"/>
    <lineage>
        <taxon>Eukaryota</taxon>
        <taxon>Metazoa</taxon>
        <taxon>Spiralia</taxon>
        <taxon>Lophotrochozoa</taxon>
        <taxon>Mollusca</taxon>
        <taxon>Bivalvia</taxon>
        <taxon>Autobranchia</taxon>
        <taxon>Pteriomorphia</taxon>
        <taxon>Pectinida</taxon>
        <taxon>Pectinoidea</taxon>
        <taxon>Pectinidae</taxon>
        <taxon>Mizuhopecten</taxon>
    </lineage>
</organism>
<dbReference type="InterPro" id="IPR021454">
    <property type="entry name" value="DUF3105"/>
</dbReference>
<dbReference type="PANTHER" id="PTHR34179">
    <property type="entry name" value="TUMOR PROTEIN P53-INDUCIBLE PROTEIN 13"/>
    <property type="match status" value="1"/>
</dbReference>
<dbReference type="EMBL" id="NEDP02004827">
    <property type="protein sequence ID" value="OWF44345.1"/>
    <property type="molecule type" value="Genomic_DNA"/>
</dbReference>
<gene>
    <name evidence="2" type="ORF">KP79_PYT15875</name>
</gene>
<name>A0A210Q6L1_MIZYE</name>
<dbReference type="OrthoDB" id="5960270at2759"/>